<organism evidence="1 2">
    <name type="scientific">Riemerella anatipestifer</name>
    <name type="common">Moraxella anatipestifer</name>
    <dbReference type="NCBI Taxonomy" id="34085"/>
    <lineage>
        <taxon>Bacteria</taxon>
        <taxon>Pseudomonadati</taxon>
        <taxon>Bacteroidota</taxon>
        <taxon>Flavobacteriia</taxon>
        <taxon>Flavobacteriales</taxon>
        <taxon>Weeksellaceae</taxon>
        <taxon>Riemerella</taxon>
    </lineage>
</organism>
<proteinExistence type="predicted"/>
<name>A0A1S7DUY6_RIEAN</name>
<dbReference type="Proteomes" id="UP000189883">
    <property type="component" value="Chromosome"/>
</dbReference>
<gene>
    <name evidence="1" type="ORF">AB406_1979</name>
</gene>
<dbReference type="AlphaFoldDB" id="A0A1S7DUY6"/>
<reference evidence="1 2" key="1">
    <citation type="submission" date="2015-06" db="EMBL/GenBank/DDBJ databases">
        <title>R. anatipestifer strain HXb2 is the most virulent strain so far, and the genome sequence would help us uncover the pathogenesis.</title>
        <authorList>
            <person name="Hu Q."/>
            <person name="Qi J."/>
            <person name="Bo H."/>
            <person name="Liu G."/>
            <person name="Tao M."/>
            <person name="Ding Y."/>
            <person name="Xue Y."/>
        </authorList>
    </citation>
    <scope>NUCLEOTIDE SEQUENCE [LARGE SCALE GENOMIC DNA]</scope>
    <source>
        <strain evidence="1 2">HXb2</strain>
    </source>
</reference>
<accession>A0A1S7DUY6</accession>
<sequence>MNLYTKYLEKLKTENILVDIYTDNYDESDYGFIIDFNDDFLLIEKFDKECNYDGLTILLRHNITQIRWSGNDLESVAKLIDSTQRVKSKVNINLESIQTILESVNQCYNPLTVYIQDINNSVCFIGEIHEMDNSSVVIHEFGTMSSSDRKFILLSLSDITRVDVNGQYESNLKKLFRKS</sequence>
<evidence type="ECO:0000313" key="2">
    <source>
        <dbReference type="Proteomes" id="UP000189883"/>
    </source>
</evidence>
<dbReference type="RefSeq" id="WP_079208086.1">
    <property type="nucleotide sequence ID" value="NZ_CP011859.1"/>
</dbReference>
<dbReference type="EMBL" id="CP011859">
    <property type="protein sequence ID" value="AQY22920.1"/>
    <property type="molecule type" value="Genomic_DNA"/>
</dbReference>
<protein>
    <submittedName>
        <fullName evidence="1">Uncharacterized protein</fullName>
    </submittedName>
</protein>
<evidence type="ECO:0000313" key="1">
    <source>
        <dbReference type="EMBL" id="AQY22920.1"/>
    </source>
</evidence>